<evidence type="ECO:0000256" key="2">
    <source>
        <dbReference type="ARBA" id="ARBA00022614"/>
    </source>
</evidence>
<dbReference type="InterPro" id="IPR055414">
    <property type="entry name" value="LRR_R13L4/SHOC2-like"/>
</dbReference>
<dbReference type="PROSITE" id="PS51450">
    <property type="entry name" value="LRR"/>
    <property type="match status" value="2"/>
</dbReference>
<dbReference type="SUPFAM" id="SSF52540">
    <property type="entry name" value="P-loop containing nucleoside triphosphate hydrolases"/>
    <property type="match status" value="1"/>
</dbReference>
<accession>A0A0E0BKF6</accession>
<evidence type="ECO:0000256" key="4">
    <source>
        <dbReference type="ARBA" id="ARBA00022821"/>
    </source>
</evidence>
<dbReference type="Pfam" id="PF23247">
    <property type="entry name" value="LRR_RPS2"/>
    <property type="match status" value="1"/>
</dbReference>
<comment type="similarity">
    <text evidence="1">Belongs to the disease resistance NB-LRR family.</text>
</comment>
<organism evidence="9">
    <name type="scientific">Oryza glumipatula</name>
    <dbReference type="NCBI Taxonomy" id="40148"/>
    <lineage>
        <taxon>Eukaryota</taxon>
        <taxon>Viridiplantae</taxon>
        <taxon>Streptophyta</taxon>
        <taxon>Embryophyta</taxon>
        <taxon>Tracheophyta</taxon>
        <taxon>Spermatophyta</taxon>
        <taxon>Magnoliopsida</taxon>
        <taxon>Liliopsida</taxon>
        <taxon>Poales</taxon>
        <taxon>Poaceae</taxon>
        <taxon>BOP clade</taxon>
        <taxon>Oryzoideae</taxon>
        <taxon>Oryzeae</taxon>
        <taxon>Oryzinae</taxon>
        <taxon>Oryza</taxon>
    </lineage>
</organism>
<dbReference type="GO" id="GO:0006952">
    <property type="term" value="P:defense response"/>
    <property type="evidence" value="ECO:0007669"/>
    <property type="project" value="UniProtKB-KW"/>
</dbReference>
<keyword evidence="2" id="KW-0433">Leucine-rich repeat</keyword>
<keyword evidence="5" id="KW-0067">ATP-binding</keyword>
<dbReference type="GO" id="GO:0005524">
    <property type="term" value="F:ATP binding"/>
    <property type="evidence" value="ECO:0007669"/>
    <property type="project" value="UniProtKB-KW"/>
</dbReference>
<dbReference type="InterPro" id="IPR032675">
    <property type="entry name" value="LRR_dom_sf"/>
</dbReference>
<dbReference type="EnsemblPlants" id="OGLUM11G17020.1">
    <property type="protein sequence ID" value="OGLUM11G17020.1"/>
    <property type="gene ID" value="OGLUM11G17020"/>
</dbReference>
<protein>
    <submittedName>
        <fullName evidence="9">Uncharacterized protein</fullName>
    </submittedName>
</protein>
<evidence type="ECO:0000256" key="5">
    <source>
        <dbReference type="ARBA" id="ARBA00022840"/>
    </source>
</evidence>
<dbReference type="AlphaFoldDB" id="A0A0E0BKF6"/>
<evidence type="ECO:0000313" key="9">
    <source>
        <dbReference type="EnsemblPlants" id="OGLUM11G17020.1"/>
    </source>
</evidence>
<dbReference type="Gene3D" id="3.40.50.300">
    <property type="entry name" value="P-loop containing nucleotide triphosphate hydrolases"/>
    <property type="match status" value="1"/>
</dbReference>
<dbReference type="Gene3D" id="3.80.10.10">
    <property type="entry name" value="Ribonuclease Inhibitor"/>
    <property type="match status" value="2"/>
</dbReference>
<dbReference type="GO" id="GO:0043531">
    <property type="term" value="F:ADP binding"/>
    <property type="evidence" value="ECO:0007669"/>
    <property type="project" value="InterPro"/>
</dbReference>
<reference evidence="9" key="2">
    <citation type="submission" date="2018-05" db="EMBL/GenBank/DDBJ databases">
        <title>OgluRS3 (Oryza glumaepatula Reference Sequence Version 3).</title>
        <authorList>
            <person name="Zhang J."/>
            <person name="Kudrna D."/>
            <person name="Lee S."/>
            <person name="Talag J."/>
            <person name="Welchert J."/>
            <person name="Wing R.A."/>
        </authorList>
    </citation>
    <scope>NUCLEOTIDE SEQUENCE [LARGE SCALE GENOMIC DNA]</scope>
</reference>
<dbReference type="STRING" id="40148.A0A0E0BKF6"/>
<evidence type="ECO:0000259" key="6">
    <source>
        <dbReference type="Pfam" id="PF00931"/>
    </source>
</evidence>
<dbReference type="InterPro" id="IPR042197">
    <property type="entry name" value="Apaf_helical"/>
</dbReference>
<dbReference type="InterPro" id="IPR002182">
    <property type="entry name" value="NB-ARC"/>
</dbReference>
<dbReference type="SUPFAM" id="SSF52058">
    <property type="entry name" value="L domain-like"/>
    <property type="match status" value="1"/>
</dbReference>
<keyword evidence="10" id="KW-1185">Reference proteome</keyword>
<dbReference type="InterPro" id="IPR057135">
    <property type="entry name" value="At4g27190-like_LRR"/>
</dbReference>
<dbReference type="eggNOG" id="KOG4658">
    <property type="taxonomic scope" value="Eukaryota"/>
</dbReference>
<proteinExistence type="inferred from homology"/>
<dbReference type="Gramene" id="OGLUM11G17020.1">
    <property type="protein sequence ID" value="OGLUM11G17020.1"/>
    <property type="gene ID" value="OGLUM11G17020"/>
</dbReference>
<keyword evidence="5" id="KW-0547">Nucleotide-binding</keyword>
<feature type="domain" description="Disease resistance R13L4/SHOC-2-like LRR" evidence="8">
    <location>
        <begin position="519"/>
        <end position="657"/>
    </location>
</feature>
<dbReference type="InterPro" id="IPR003591">
    <property type="entry name" value="Leu-rich_rpt_typical-subtyp"/>
</dbReference>
<feature type="domain" description="Disease resistance protein At4g27190-like leucine-rich repeats" evidence="7">
    <location>
        <begin position="734"/>
        <end position="859"/>
    </location>
</feature>
<dbReference type="Proteomes" id="UP000026961">
    <property type="component" value="Chromosome 11"/>
</dbReference>
<dbReference type="Pfam" id="PF23598">
    <property type="entry name" value="LRR_14"/>
    <property type="match status" value="1"/>
</dbReference>
<feature type="domain" description="NB-ARC" evidence="6">
    <location>
        <begin position="157"/>
        <end position="318"/>
    </location>
</feature>
<evidence type="ECO:0000259" key="7">
    <source>
        <dbReference type="Pfam" id="PF23247"/>
    </source>
</evidence>
<dbReference type="PRINTS" id="PR00364">
    <property type="entry name" value="DISEASERSIST"/>
</dbReference>
<evidence type="ECO:0000313" key="10">
    <source>
        <dbReference type="Proteomes" id="UP000026961"/>
    </source>
</evidence>
<dbReference type="SMART" id="SM00369">
    <property type="entry name" value="LRR_TYP"/>
    <property type="match status" value="3"/>
</dbReference>
<dbReference type="HOGENOM" id="CLU_000427_2_0_1"/>
<dbReference type="Gene3D" id="1.10.8.430">
    <property type="entry name" value="Helical domain of apoptotic protease-activating factors"/>
    <property type="match status" value="1"/>
</dbReference>
<dbReference type="InterPro" id="IPR050905">
    <property type="entry name" value="Plant_NBS-LRR"/>
</dbReference>
<dbReference type="InterPro" id="IPR001611">
    <property type="entry name" value="Leu-rich_rpt"/>
</dbReference>
<sequence length="923" mass="105552">MATPSDAATIIWSTELDLASLIAMVRNRDYFAGARFHVLRGACEHLAHVRECVRRRARVAARRGRRLATAAAWTEEAEIYLLRFGELRSAHGRIPRLIFWGATPLDLLGCYRVGKVASLMMPQVKRLCEEGGRIVRRSKLPQPMEISTGFASRDRTLRAAIERVRTIQPNGIVAIWGRAGLGKTYLLKLVEEYFSRDDTFDLVLRIASPRDSSVAKVQSEIAKKLMLANCDGMQHRARIFDFLKERNFLLLLDCVCQRLDLEEVGIPSLDLVGSCYNRRVVFTACSSHVCDQMNVEVENRIEVHCLDHAESWEIFKQNADLDYLGHQHMYLPRNISAELLGSPLELVTIGKAMHNKKDAIYWQNALHYLTESCLRDTQWSGSEEATFFRLKLAYDSLTGILKDCFKLCSLWPEGHIFNQRKLVDFWIGSGLIQGDDIEASYNEGFSHITTLQEFCLLEPAEDGEAVQMQSTIRDFALWVVHNQGEDKNKWRIQTKENWGLAEQVLLVGLKITELPRIPSNQKTLEVLILQHNYLEDGSFGNFPSLLSLQYLDLSFNKLSNIPVEICMQVNLRYLNLSNNRIKTVPVELGCLTRLRHLHLRNNPNLVIPNGILPKLQNLVVLDVCSFNLLQCSSYEAPINELVRMDKLQSLGITVRSETSFQGISKTTLPIRSLSIVIYNHEDGYETHVSSENSCINPERQTNLFELGIYTRQKTIVLDSIHSMWNVQHVEKAYLHGYFVDRIICQKLHTGDIFAKLRRLDIVRCSRLNHISWIIHLPLLEDLLLFSCSRLDRIIASAQDDVVKTNQEKENLSVNNTFPSLKRMTLIEAGALVRICSPFFSFPSLECLQISACPLLKKLPFLTVPSKLKCIRGENEWWDGLEWEDQDLEPSLELYFHGLSAEDQLSELYLFNSLEVEWASIFTP</sequence>
<name>A0A0E0BKF6_9ORYZ</name>
<evidence type="ECO:0000256" key="3">
    <source>
        <dbReference type="ARBA" id="ARBA00022737"/>
    </source>
</evidence>
<dbReference type="InterPro" id="IPR027417">
    <property type="entry name" value="P-loop_NTPase"/>
</dbReference>
<dbReference type="PANTHER" id="PTHR33463">
    <property type="entry name" value="NB-ARC DOMAIN-CONTAINING PROTEIN-RELATED"/>
    <property type="match status" value="1"/>
</dbReference>
<dbReference type="Pfam" id="PF00931">
    <property type="entry name" value="NB-ARC"/>
    <property type="match status" value="1"/>
</dbReference>
<evidence type="ECO:0000256" key="1">
    <source>
        <dbReference type="ARBA" id="ARBA00008894"/>
    </source>
</evidence>
<keyword evidence="4" id="KW-0611">Plant defense</keyword>
<evidence type="ECO:0000259" key="8">
    <source>
        <dbReference type="Pfam" id="PF23598"/>
    </source>
</evidence>
<reference evidence="9" key="1">
    <citation type="submission" date="2015-04" db="UniProtKB">
        <authorList>
            <consortium name="EnsemblPlants"/>
        </authorList>
    </citation>
    <scope>IDENTIFICATION</scope>
</reference>
<keyword evidence="3" id="KW-0677">Repeat</keyword>